<evidence type="ECO:0000256" key="6">
    <source>
        <dbReference type="ARBA" id="ARBA00022559"/>
    </source>
</evidence>
<keyword evidence="15" id="KW-0376">Hydrogen peroxide</keyword>
<protein>
    <recommendedName>
        <fullName evidence="4">peroxidase</fullName>
        <ecNumber evidence="4">1.11.1.7</ecNumber>
    </recommendedName>
</protein>
<dbReference type="GO" id="GO:0020037">
    <property type="term" value="F:heme binding"/>
    <property type="evidence" value="ECO:0007669"/>
    <property type="project" value="InterPro"/>
</dbReference>
<evidence type="ECO:0000259" key="22">
    <source>
        <dbReference type="PROSITE" id="PS50873"/>
    </source>
</evidence>
<evidence type="ECO:0000256" key="8">
    <source>
        <dbReference type="ARBA" id="ARBA00022723"/>
    </source>
</evidence>
<keyword evidence="13 20" id="KW-1015">Disulfide bond</keyword>
<feature type="binding site" description="axial binding residue" evidence="18">
    <location>
        <position position="192"/>
    </location>
    <ligand>
        <name>heme b</name>
        <dbReference type="ChEBI" id="CHEBI:60344"/>
    </ligand>
    <ligandPart>
        <name>Fe</name>
        <dbReference type="ChEBI" id="CHEBI:18248"/>
    </ligandPart>
</feature>
<evidence type="ECO:0000256" key="1">
    <source>
        <dbReference type="ARBA" id="ARBA00000189"/>
    </source>
</evidence>
<dbReference type="SUPFAM" id="SSF48113">
    <property type="entry name" value="Heme-dependent peroxidases"/>
    <property type="match status" value="2"/>
</dbReference>
<proteinExistence type="inferred from homology"/>
<dbReference type="PROSITE" id="PS00436">
    <property type="entry name" value="PEROXIDASE_2"/>
    <property type="match status" value="1"/>
</dbReference>
<evidence type="ECO:0000256" key="3">
    <source>
        <dbReference type="ARBA" id="ARBA00006873"/>
    </source>
</evidence>
<dbReference type="InterPro" id="IPR010255">
    <property type="entry name" value="Haem_peroxidase_sf"/>
</dbReference>
<keyword evidence="8 18" id="KW-0479">Metal-binding</keyword>
<dbReference type="PRINTS" id="PR00461">
    <property type="entry name" value="PLPEROXIDASE"/>
</dbReference>
<feature type="disulfide bond" evidence="20">
    <location>
        <begin position="35"/>
        <end position="114"/>
    </location>
</feature>
<dbReference type="CDD" id="cd00693">
    <property type="entry name" value="secretory_peroxidase"/>
    <property type="match status" value="2"/>
</dbReference>
<accession>A0A8X8XPY4</accession>
<keyword evidence="10 18" id="KW-0106">Calcium</keyword>
<evidence type="ECO:0000313" key="23">
    <source>
        <dbReference type="EMBL" id="KAG6416959.1"/>
    </source>
</evidence>
<comment type="cofactor">
    <cofactor evidence="18">
        <name>heme b</name>
        <dbReference type="ChEBI" id="CHEBI:60344"/>
    </cofactor>
    <text evidence="18">Binds 1 heme b (iron(II)-protoporphyrin IX) group per subunit.</text>
</comment>
<dbReference type="GO" id="GO:0046872">
    <property type="term" value="F:metal ion binding"/>
    <property type="evidence" value="ECO:0007669"/>
    <property type="project" value="UniProtKB-KW"/>
</dbReference>
<dbReference type="InterPro" id="IPR002016">
    <property type="entry name" value="Haem_peroxidase"/>
</dbReference>
<evidence type="ECO:0000313" key="24">
    <source>
        <dbReference type="Proteomes" id="UP000298416"/>
    </source>
</evidence>
<keyword evidence="5" id="KW-0964">Secreted</keyword>
<feature type="binding site" evidence="18">
    <location>
        <position position="88"/>
    </location>
    <ligand>
        <name>Ca(2+)</name>
        <dbReference type="ChEBI" id="CHEBI:29108"/>
        <label>1</label>
    </ligand>
</feature>
<evidence type="ECO:0000256" key="16">
    <source>
        <dbReference type="PIRSR" id="PIRSR600823-1"/>
    </source>
</evidence>
<dbReference type="Gene3D" id="1.10.520.10">
    <property type="match status" value="2"/>
</dbReference>
<dbReference type="PRINTS" id="PR00458">
    <property type="entry name" value="PEROXIDASE"/>
</dbReference>
<feature type="disulfide bond" evidence="20">
    <location>
        <begin position="68"/>
        <end position="73"/>
    </location>
</feature>
<comment type="similarity">
    <text evidence="3">Belongs to the peroxidase family. Ascorbate peroxidase subfamily.</text>
</comment>
<feature type="disulfide bond" evidence="20">
    <location>
        <begin position="199"/>
        <end position="231"/>
    </location>
</feature>
<evidence type="ECO:0000256" key="7">
    <source>
        <dbReference type="ARBA" id="ARBA00022617"/>
    </source>
</evidence>
<feature type="binding site" evidence="18">
    <location>
        <position position="243"/>
    </location>
    <ligand>
        <name>Ca(2+)</name>
        <dbReference type="ChEBI" id="CHEBI:29108"/>
        <label>2</label>
    </ligand>
</feature>
<name>A0A8X8XPY4_SALSN</name>
<dbReference type="InterPro" id="IPR019793">
    <property type="entry name" value="Peroxidases_heam-ligand_BS"/>
</dbReference>
<feature type="active site" description="Proton acceptor" evidence="16">
    <location>
        <position position="66"/>
    </location>
</feature>
<keyword evidence="14" id="KW-0325">Glycoprotein</keyword>
<dbReference type="PROSITE" id="PS50873">
    <property type="entry name" value="PEROXIDASE_4"/>
    <property type="match status" value="2"/>
</dbReference>
<feature type="binding site" evidence="17">
    <location>
        <position position="162"/>
    </location>
    <ligand>
        <name>substrate</name>
    </ligand>
</feature>
<evidence type="ECO:0000256" key="15">
    <source>
        <dbReference type="ARBA" id="ARBA00023324"/>
    </source>
</evidence>
<evidence type="ECO:0000256" key="19">
    <source>
        <dbReference type="PIRSR" id="PIRSR600823-4"/>
    </source>
</evidence>
<reference evidence="23" key="1">
    <citation type="submission" date="2018-01" db="EMBL/GenBank/DDBJ databases">
        <authorList>
            <person name="Mao J.F."/>
        </authorList>
    </citation>
    <scope>NUCLEOTIDE SEQUENCE</scope>
    <source>
        <strain evidence="23">Huo1</strain>
        <tissue evidence="23">Leaf</tissue>
    </source>
</reference>
<dbReference type="GO" id="GO:0006979">
    <property type="term" value="P:response to oxidative stress"/>
    <property type="evidence" value="ECO:0007669"/>
    <property type="project" value="InterPro"/>
</dbReference>
<feature type="domain" description="Plant heme peroxidase family profile" evidence="22">
    <location>
        <begin position="320"/>
        <end position="573"/>
    </location>
</feature>
<evidence type="ECO:0000256" key="18">
    <source>
        <dbReference type="PIRSR" id="PIRSR600823-3"/>
    </source>
</evidence>
<feature type="binding site" evidence="18">
    <location>
        <position position="74"/>
    </location>
    <ligand>
        <name>Ca(2+)</name>
        <dbReference type="ChEBI" id="CHEBI:29108"/>
        <label>1</label>
    </ligand>
</feature>
<dbReference type="InterPro" id="IPR000823">
    <property type="entry name" value="Peroxidase_pln"/>
</dbReference>
<evidence type="ECO:0000256" key="2">
    <source>
        <dbReference type="ARBA" id="ARBA00002322"/>
    </source>
</evidence>
<evidence type="ECO:0000256" key="12">
    <source>
        <dbReference type="ARBA" id="ARBA00023004"/>
    </source>
</evidence>
<dbReference type="EMBL" id="PNBA02000008">
    <property type="protein sequence ID" value="KAG6416959.1"/>
    <property type="molecule type" value="Genomic_DNA"/>
</dbReference>
<dbReference type="Gene3D" id="1.10.420.10">
    <property type="entry name" value="Peroxidase, domain 2"/>
    <property type="match status" value="2"/>
</dbReference>
<evidence type="ECO:0000256" key="17">
    <source>
        <dbReference type="PIRSR" id="PIRSR600823-2"/>
    </source>
</evidence>
<evidence type="ECO:0000256" key="21">
    <source>
        <dbReference type="SAM" id="SignalP"/>
    </source>
</evidence>
<dbReference type="EC" id="1.11.1.7" evidence="4"/>
<evidence type="ECO:0000256" key="13">
    <source>
        <dbReference type="ARBA" id="ARBA00023157"/>
    </source>
</evidence>
<dbReference type="AlphaFoldDB" id="A0A8X8XPY4"/>
<keyword evidence="24" id="KW-1185">Reference proteome</keyword>
<sequence>MASLTKLFSLTLLFLGIIALSNAQSLSLKYYSKTCPNVEYIVKKETNKIIAVAPTLAAPLLRMHFHDCFVRGCDGSVLINSTSNNQAEKDGFPNLSLRGYGSIDRVKTAVEKECPGVVSCADILALVARDATLALHGPFWPVPLGRRDGRVSIANETLANLPPPFFNITQLKANFASKNLTAKDLVVLSGSHTIGTSHCSSFANRLYNFTGQGDSDPSLDPNYAARLRTRCSPTDQTTLVEMDPGSFKTFDEDYYTLVAKRRGLFTSDSALLADAETREYVLRQAKTKGSTFLEDFAESMVKMGKIGVLTGSQGEVMMMGCDGSVLLNSTRGNTAEKDAFPNLSLRGFQVVEAAKAAVEKQCPRMVSCADILALVARDAVLQIKGPYWPVPLGRRDGIVSNANEALANLPPPFFNISQLITSFASKGLSVKDLVVLSGGHTIGVSFCSSFATRIYNFTGRNDADPTMDPAYVAALRRACPPADVTTTVAMDPGSARDFDVDYYSIVKQRRGLFQTDAALLDHSATNSYVQQHSTAAGSKSFFDDFAASMVKMGRIGVLTGRAGQIRKICSVVN</sequence>
<feature type="binding site" evidence="18">
    <location>
        <position position="67"/>
    </location>
    <ligand>
        <name>Ca(2+)</name>
        <dbReference type="ChEBI" id="CHEBI:29108"/>
        <label>1</label>
    </ligand>
</feature>
<reference evidence="23" key="2">
    <citation type="submission" date="2020-08" db="EMBL/GenBank/DDBJ databases">
        <title>Plant Genome Project.</title>
        <authorList>
            <person name="Zhang R.-G."/>
        </authorList>
    </citation>
    <scope>NUCLEOTIDE SEQUENCE</scope>
    <source>
        <strain evidence="23">Huo1</strain>
        <tissue evidence="23">Leaf</tissue>
    </source>
</reference>
<dbReference type="Proteomes" id="UP000298416">
    <property type="component" value="Unassembled WGS sequence"/>
</dbReference>
<dbReference type="FunFam" id="1.10.520.10:FF:000001">
    <property type="entry name" value="Peroxidase"/>
    <property type="match status" value="1"/>
</dbReference>
<evidence type="ECO:0000256" key="14">
    <source>
        <dbReference type="ARBA" id="ARBA00023180"/>
    </source>
</evidence>
<feature type="site" description="Transition state stabilizer" evidence="19">
    <location>
        <position position="62"/>
    </location>
</feature>
<keyword evidence="12 18" id="KW-0408">Iron</keyword>
<feature type="binding site" evidence="18">
    <location>
        <position position="72"/>
    </location>
    <ligand>
        <name>Ca(2+)</name>
        <dbReference type="ChEBI" id="CHEBI:29108"/>
        <label>1</label>
    </ligand>
</feature>
<comment type="caution">
    <text evidence="23">The sequence shown here is derived from an EMBL/GenBank/DDBJ whole genome shotgun (WGS) entry which is preliminary data.</text>
</comment>
<evidence type="ECO:0000256" key="9">
    <source>
        <dbReference type="ARBA" id="ARBA00022729"/>
    </source>
</evidence>
<dbReference type="GO" id="GO:0140825">
    <property type="term" value="F:lactoperoxidase activity"/>
    <property type="evidence" value="ECO:0007669"/>
    <property type="project" value="UniProtKB-EC"/>
</dbReference>
<keyword evidence="7" id="KW-0349">Heme</keyword>
<dbReference type="PANTHER" id="PTHR31235">
    <property type="entry name" value="PEROXIDASE 25-RELATED"/>
    <property type="match status" value="1"/>
</dbReference>
<dbReference type="FunFam" id="1.10.420.10:FF:000008">
    <property type="entry name" value="Peroxidase"/>
    <property type="match status" value="2"/>
</dbReference>
<feature type="chain" id="PRO_5036484412" description="peroxidase" evidence="21">
    <location>
        <begin position="24"/>
        <end position="573"/>
    </location>
</feature>
<feature type="binding site" evidence="18">
    <location>
        <position position="76"/>
    </location>
    <ligand>
        <name>Ca(2+)</name>
        <dbReference type="ChEBI" id="CHEBI:29108"/>
        <label>1</label>
    </ligand>
</feature>
<evidence type="ECO:0000256" key="4">
    <source>
        <dbReference type="ARBA" id="ARBA00012313"/>
    </source>
</evidence>
<dbReference type="InterPro" id="IPR019794">
    <property type="entry name" value="Peroxidases_AS"/>
</dbReference>
<gene>
    <name evidence="23" type="ORF">SASPL_124400</name>
</gene>
<feature type="binding site" evidence="18">
    <location>
        <position position="193"/>
    </location>
    <ligand>
        <name>Ca(2+)</name>
        <dbReference type="ChEBI" id="CHEBI:29108"/>
        <label>2</label>
    </ligand>
</feature>
<evidence type="ECO:0000256" key="20">
    <source>
        <dbReference type="PIRSR" id="PIRSR600823-5"/>
    </source>
</evidence>
<evidence type="ECO:0000256" key="5">
    <source>
        <dbReference type="ARBA" id="ARBA00022525"/>
    </source>
</evidence>
<comment type="function">
    <text evidence="2">Removal of H(2)O(2), oxidation of toxic reductants, biosynthesis and degradation of lignin, suberization, auxin catabolism, response to environmental stresses such as wounding, pathogen attack and oxidative stress. These functions might be dependent on each isozyme/isoform in each plant tissue.</text>
</comment>
<evidence type="ECO:0000256" key="11">
    <source>
        <dbReference type="ARBA" id="ARBA00023002"/>
    </source>
</evidence>
<keyword evidence="9 21" id="KW-0732">Signal</keyword>
<dbReference type="InterPro" id="IPR033905">
    <property type="entry name" value="Secretory_peroxidase"/>
</dbReference>
<feature type="domain" description="Plant heme peroxidase family profile" evidence="22">
    <location>
        <begin position="25"/>
        <end position="316"/>
    </location>
</feature>
<keyword evidence="6" id="KW-0575">Peroxidase</keyword>
<feature type="binding site" evidence="18">
    <location>
        <position position="70"/>
    </location>
    <ligand>
        <name>Ca(2+)</name>
        <dbReference type="ChEBI" id="CHEBI:29108"/>
        <label>1</label>
    </ligand>
</feature>
<comment type="catalytic activity">
    <reaction evidence="1">
        <text>2 a phenolic donor + H2O2 = 2 a phenolic radical donor + 2 H2O</text>
        <dbReference type="Rhea" id="RHEA:56136"/>
        <dbReference type="ChEBI" id="CHEBI:15377"/>
        <dbReference type="ChEBI" id="CHEBI:16240"/>
        <dbReference type="ChEBI" id="CHEBI:139520"/>
        <dbReference type="ChEBI" id="CHEBI:139521"/>
        <dbReference type="EC" id="1.11.1.7"/>
    </reaction>
</comment>
<keyword evidence="11" id="KW-0560">Oxidoreductase</keyword>
<dbReference type="Pfam" id="PF00141">
    <property type="entry name" value="peroxidase"/>
    <property type="match status" value="2"/>
</dbReference>
<evidence type="ECO:0000256" key="10">
    <source>
        <dbReference type="ARBA" id="ARBA00022837"/>
    </source>
</evidence>
<feature type="binding site" evidence="18">
    <location>
        <position position="251"/>
    </location>
    <ligand>
        <name>Ca(2+)</name>
        <dbReference type="ChEBI" id="CHEBI:29108"/>
        <label>2</label>
    </ligand>
</feature>
<comment type="cofactor">
    <cofactor evidence="18">
        <name>Ca(2+)</name>
        <dbReference type="ChEBI" id="CHEBI:29108"/>
    </cofactor>
    <text evidence="18">Binds 2 calcium ions per subunit.</text>
</comment>
<feature type="signal peptide" evidence="21">
    <location>
        <begin position="1"/>
        <end position="23"/>
    </location>
</feature>
<dbReference type="FunFam" id="1.10.520.10:FF:000028">
    <property type="entry name" value="Peroxidase"/>
    <property type="match status" value="1"/>
</dbReference>
<organism evidence="23">
    <name type="scientific">Salvia splendens</name>
    <name type="common">Scarlet sage</name>
    <dbReference type="NCBI Taxonomy" id="180675"/>
    <lineage>
        <taxon>Eukaryota</taxon>
        <taxon>Viridiplantae</taxon>
        <taxon>Streptophyta</taxon>
        <taxon>Embryophyta</taxon>
        <taxon>Tracheophyta</taxon>
        <taxon>Spermatophyta</taxon>
        <taxon>Magnoliopsida</taxon>
        <taxon>eudicotyledons</taxon>
        <taxon>Gunneridae</taxon>
        <taxon>Pentapetalae</taxon>
        <taxon>asterids</taxon>
        <taxon>lamiids</taxon>
        <taxon>Lamiales</taxon>
        <taxon>Lamiaceae</taxon>
        <taxon>Nepetoideae</taxon>
        <taxon>Mentheae</taxon>
        <taxon>Salviinae</taxon>
        <taxon>Salvia</taxon>
        <taxon>Salvia subgen. Calosphace</taxon>
        <taxon>core Calosphace</taxon>
    </lineage>
</organism>
<dbReference type="PROSITE" id="PS00435">
    <property type="entry name" value="PEROXIDASE_1"/>
    <property type="match status" value="2"/>
</dbReference>
<dbReference type="GO" id="GO:0042744">
    <property type="term" value="P:hydrogen peroxide catabolic process"/>
    <property type="evidence" value="ECO:0007669"/>
    <property type="project" value="UniProtKB-KW"/>
</dbReference>